<proteinExistence type="inferred from homology"/>
<dbReference type="Proteomes" id="UP000253426">
    <property type="component" value="Unassembled WGS sequence"/>
</dbReference>
<reference evidence="4 5" key="1">
    <citation type="submission" date="2018-06" db="EMBL/GenBank/DDBJ databases">
        <title>Genomic Encyclopedia of Type Strains, Phase IV (KMG-IV): sequencing the most valuable type-strain genomes for metagenomic binning, comparative biology and taxonomic classification.</title>
        <authorList>
            <person name="Goeker M."/>
        </authorList>
    </citation>
    <scope>NUCLEOTIDE SEQUENCE [LARGE SCALE GENOMIC DNA]</scope>
    <source>
        <strain evidence="4 5">DSM 25532</strain>
    </source>
</reference>
<evidence type="ECO:0000313" key="5">
    <source>
        <dbReference type="Proteomes" id="UP000253426"/>
    </source>
</evidence>
<evidence type="ECO:0000313" key="4">
    <source>
        <dbReference type="EMBL" id="RBP36336.1"/>
    </source>
</evidence>
<dbReference type="Pfam" id="PF00210">
    <property type="entry name" value="Ferritin"/>
    <property type="match status" value="1"/>
</dbReference>
<evidence type="ECO:0000256" key="2">
    <source>
        <dbReference type="RuleBase" id="RU003875"/>
    </source>
</evidence>
<dbReference type="InterPro" id="IPR009078">
    <property type="entry name" value="Ferritin-like_SF"/>
</dbReference>
<evidence type="ECO:0000256" key="1">
    <source>
        <dbReference type="ARBA" id="ARBA00009497"/>
    </source>
</evidence>
<evidence type="ECO:0000259" key="3">
    <source>
        <dbReference type="Pfam" id="PF00210"/>
    </source>
</evidence>
<comment type="caution">
    <text evidence="4">The sequence shown here is derived from an EMBL/GenBank/DDBJ whole genome shotgun (WGS) entry which is preliminary data.</text>
</comment>
<keyword evidence="4" id="KW-0238">DNA-binding</keyword>
<organism evidence="4 5">
    <name type="scientific">Roseimicrobium gellanilyticum</name>
    <dbReference type="NCBI Taxonomy" id="748857"/>
    <lineage>
        <taxon>Bacteria</taxon>
        <taxon>Pseudomonadati</taxon>
        <taxon>Verrucomicrobiota</taxon>
        <taxon>Verrucomicrobiia</taxon>
        <taxon>Verrucomicrobiales</taxon>
        <taxon>Verrucomicrobiaceae</taxon>
        <taxon>Roseimicrobium</taxon>
    </lineage>
</organism>
<protein>
    <submittedName>
        <fullName evidence="4">Starvation-inducible DNA-binding protein</fullName>
    </submittedName>
</protein>
<dbReference type="InterPro" id="IPR012347">
    <property type="entry name" value="Ferritin-like"/>
</dbReference>
<dbReference type="PROSITE" id="PS00819">
    <property type="entry name" value="DPS_2"/>
    <property type="match status" value="1"/>
</dbReference>
<dbReference type="EMBL" id="QNRR01000017">
    <property type="protein sequence ID" value="RBP36336.1"/>
    <property type="molecule type" value="Genomic_DNA"/>
</dbReference>
<feature type="domain" description="Ferritin/DPS" evidence="3">
    <location>
        <begin position="33"/>
        <end position="171"/>
    </location>
</feature>
<dbReference type="GO" id="GO:0016722">
    <property type="term" value="F:oxidoreductase activity, acting on metal ions"/>
    <property type="evidence" value="ECO:0007669"/>
    <property type="project" value="InterPro"/>
</dbReference>
<dbReference type="InterPro" id="IPR008331">
    <property type="entry name" value="Ferritin_DPS_dom"/>
</dbReference>
<dbReference type="SUPFAM" id="SSF47240">
    <property type="entry name" value="Ferritin-like"/>
    <property type="match status" value="1"/>
</dbReference>
<dbReference type="AlphaFoldDB" id="A0A366H426"/>
<dbReference type="InterPro" id="IPR002177">
    <property type="entry name" value="DPS_DNA-bd"/>
</dbReference>
<dbReference type="CDD" id="cd01043">
    <property type="entry name" value="DPS"/>
    <property type="match status" value="1"/>
</dbReference>
<gene>
    <name evidence="4" type="ORF">DES53_11725</name>
</gene>
<dbReference type="PRINTS" id="PR01346">
    <property type="entry name" value="HELNAPAPROT"/>
</dbReference>
<name>A0A366H426_9BACT</name>
<dbReference type="GO" id="GO:0008199">
    <property type="term" value="F:ferric iron binding"/>
    <property type="evidence" value="ECO:0007669"/>
    <property type="project" value="InterPro"/>
</dbReference>
<dbReference type="PANTHER" id="PTHR42932">
    <property type="entry name" value="GENERAL STRESS PROTEIN 20U"/>
    <property type="match status" value="1"/>
</dbReference>
<dbReference type="PANTHER" id="PTHR42932:SF3">
    <property type="entry name" value="DNA PROTECTION DURING STARVATION PROTEIN"/>
    <property type="match status" value="1"/>
</dbReference>
<dbReference type="InterPro" id="IPR023188">
    <property type="entry name" value="DPS_DNA-bd_CS"/>
</dbReference>
<keyword evidence="5" id="KW-1185">Reference proteome</keyword>
<accession>A0A366H426</accession>
<dbReference type="Gene3D" id="1.20.1260.10">
    <property type="match status" value="1"/>
</dbReference>
<comment type="similarity">
    <text evidence="1 2">Belongs to the Dps family.</text>
</comment>
<dbReference type="PIRSF" id="PIRSF005900">
    <property type="entry name" value="Dps"/>
    <property type="match status" value="1"/>
</dbReference>
<dbReference type="GO" id="GO:0003677">
    <property type="term" value="F:DNA binding"/>
    <property type="evidence" value="ECO:0007669"/>
    <property type="project" value="UniProtKB-KW"/>
</dbReference>
<sequence length="172" mass="18970">MQTSMARFNHDTKEELMATKTISQGVAADPVVTALNKLLADSYSLMADTHLAHWNVEGSDFFQLHTAFQSQYEELFEAVDEIAERIRALGSYAEGGLGRLAKLSDVAPLPGGRLPAKDFVAHLIEGHEKAAASCKGVENAAQEADDLETQDLAIKRRQTHQKTLWMLNSFLK</sequence>